<comment type="caution">
    <text evidence="1">The sequence shown here is derived from an EMBL/GenBank/DDBJ whole genome shotgun (WGS) entry which is preliminary data.</text>
</comment>
<gene>
    <name evidence="1" type="ORF">D3242_24620</name>
</gene>
<accession>A0A6M7TKN5</accession>
<dbReference type="Proteomes" id="UP000275530">
    <property type="component" value="Unassembled WGS sequence"/>
</dbReference>
<dbReference type="RefSeq" id="WP_064985611.1">
    <property type="nucleotide sequence ID" value="NZ_CP033507.1"/>
</dbReference>
<organism evidence="1 2">
    <name type="scientific">Mesorhizobium jarvisii</name>
    <dbReference type="NCBI Taxonomy" id="1777867"/>
    <lineage>
        <taxon>Bacteria</taxon>
        <taxon>Pseudomonadati</taxon>
        <taxon>Pseudomonadota</taxon>
        <taxon>Alphaproteobacteria</taxon>
        <taxon>Hyphomicrobiales</taxon>
        <taxon>Phyllobacteriaceae</taxon>
        <taxon>Mesorhizobium</taxon>
    </lineage>
</organism>
<dbReference type="EMBL" id="QZXA01000010">
    <property type="protein sequence ID" value="RJT30562.1"/>
    <property type="molecule type" value="Genomic_DNA"/>
</dbReference>
<name>A0A6M7TKN5_9HYPH</name>
<sequence length="137" mass="15733">MTENSSRPAEDELEAKRKRRFDFKEKVTTKISDIVRFIGLGLIAVFYTIKNGAAYKGFSPAQYLILYIVGISGVISIFLDYIQYNANYYSVDTALKKENLNYEKESFSYRTAEFAFRWKRHVTTFGAAALIVLVLLT</sequence>
<evidence type="ECO:0000313" key="2">
    <source>
        <dbReference type="Proteomes" id="UP000275530"/>
    </source>
</evidence>
<keyword evidence="2" id="KW-1185">Reference proteome</keyword>
<protein>
    <submittedName>
        <fullName evidence="1">Uncharacterized protein</fullName>
    </submittedName>
</protein>
<proteinExistence type="predicted"/>
<evidence type="ECO:0000313" key="1">
    <source>
        <dbReference type="EMBL" id="RJT30562.1"/>
    </source>
</evidence>
<reference evidence="1 2" key="1">
    <citation type="submission" date="2018-09" db="EMBL/GenBank/DDBJ databases">
        <title>Mesorhizobium carmichaelinearum sp. nov. isolated from Carmichaelinea spp. root nodules in New Zealand.</title>
        <authorList>
            <person name="De Meyer S.E."/>
        </authorList>
    </citation>
    <scope>NUCLEOTIDE SEQUENCE [LARGE SCALE GENOMIC DNA]</scope>
    <source>
        <strain evidence="1 2">LMG 28313</strain>
    </source>
</reference>
<dbReference type="AlphaFoldDB" id="A0A6M7TKN5"/>